<proteinExistence type="predicted"/>
<comment type="caution">
    <text evidence="1">The sequence shown here is derived from an EMBL/GenBank/DDBJ whole genome shotgun (WGS) entry which is preliminary data.</text>
</comment>
<evidence type="ECO:0000313" key="1">
    <source>
        <dbReference type="EMBL" id="CAA7043536.1"/>
    </source>
</evidence>
<sequence>MKWYIQGLVFGYLSAPQRTGRLGRGLEMETAIRSTPLDWGSPHSIELAAPLLLFFISKWCGFLGLGGAGLLELLGVHLWRSPGKVGSYSNPDLKLGLLQVNSTVSSIELSFLCLDSIESGGRAGASGLRVFLLLCVLSSPSLARKKRLCEALGQGASLEW</sequence>
<reference evidence="1" key="1">
    <citation type="submission" date="2020-01" db="EMBL/GenBank/DDBJ databases">
        <authorList>
            <person name="Mishra B."/>
        </authorList>
    </citation>
    <scope>NUCLEOTIDE SEQUENCE [LARGE SCALE GENOMIC DNA]</scope>
</reference>
<keyword evidence="2" id="KW-1185">Reference proteome</keyword>
<dbReference type="Proteomes" id="UP000467841">
    <property type="component" value="Unassembled WGS sequence"/>
</dbReference>
<organism evidence="1 2">
    <name type="scientific">Microthlaspi erraticum</name>
    <dbReference type="NCBI Taxonomy" id="1685480"/>
    <lineage>
        <taxon>Eukaryota</taxon>
        <taxon>Viridiplantae</taxon>
        <taxon>Streptophyta</taxon>
        <taxon>Embryophyta</taxon>
        <taxon>Tracheophyta</taxon>
        <taxon>Spermatophyta</taxon>
        <taxon>Magnoliopsida</taxon>
        <taxon>eudicotyledons</taxon>
        <taxon>Gunneridae</taxon>
        <taxon>Pentapetalae</taxon>
        <taxon>rosids</taxon>
        <taxon>malvids</taxon>
        <taxon>Brassicales</taxon>
        <taxon>Brassicaceae</taxon>
        <taxon>Coluteocarpeae</taxon>
        <taxon>Microthlaspi</taxon>
    </lineage>
</organism>
<accession>A0A6D2JIY2</accession>
<evidence type="ECO:0000313" key="2">
    <source>
        <dbReference type="Proteomes" id="UP000467841"/>
    </source>
</evidence>
<name>A0A6D2JIY2_9BRAS</name>
<gene>
    <name evidence="1" type="ORF">MERR_LOCUS30771</name>
</gene>
<dbReference type="AlphaFoldDB" id="A0A6D2JIY2"/>
<protein>
    <submittedName>
        <fullName evidence="1">Uncharacterized protein</fullName>
    </submittedName>
</protein>
<dbReference type="EMBL" id="CACVBM020001282">
    <property type="protein sequence ID" value="CAA7043536.1"/>
    <property type="molecule type" value="Genomic_DNA"/>
</dbReference>